<proteinExistence type="predicted"/>
<evidence type="ECO:0000313" key="3">
    <source>
        <dbReference type="Proteomes" id="UP000332933"/>
    </source>
</evidence>
<dbReference type="PANTHER" id="PTHR31827:SF1">
    <property type="entry name" value="EMB|CAB89363.1"/>
    <property type="match status" value="1"/>
</dbReference>
<name>A0A485L3C6_9STRA</name>
<reference evidence="2 3" key="1">
    <citation type="submission" date="2019-03" db="EMBL/GenBank/DDBJ databases">
        <authorList>
            <person name="Gaulin E."/>
            <person name="Dumas B."/>
        </authorList>
    </citation>
    <scope>NUCLEOTIDE SEQUENCE [LARGE SCALE GENOMIC DNA]</scope>
    <source>
        <strain evidence="2">CBS 568.67</strain>
    </source>
</reference>
<organism evidence="2 3">
    <name type="scientific">Aphanomyces stellatus</name>
    <dbReference type="NCBI Taxonomy" id="120398"/>
    <lineage>
        <taxon>Eukaryota</taxon>
        <taxon>Sar</taxon>
        <taxon>Stramenopiles</taxon>
        <taxon>Oomycota</taxon>
        <taxon>Saprolegniomycetes</taxon>
        <taxon>Saprolegniales</taxon>
        <taxon>Verrucalvaceae</taxon>
        <taxon>Aphanomyces</taxon>
    </lineage>
</organism>
<protein>
    <submittedName>
        <fullName evidence="2">Aste57867_15421 protein</fullName>
    </submittedName>
</protein>
<evidence type="ECO:0000313" key="1">
    <source>
        <dbReference type="EMBL" id="KAF0693636.1"/>
    </source>
</evidence>
<dbReference type="EMBL" id="CAADRA010005699">
    <property type="protein sequence ID" value="VFT92223.1"/>
    <property type="molecule type" value="Genomic_DNA"/>
</dbReference>
<sequence length="223" mass="25247">MLNPATSFTTISSCHFNKCPHPAQPGTSKCYFHRHRAMCLTPDCTNQVYARNLCTRHGGKRQCAFDGCHQHARVHQFCTRHGVAQVKKLCVHDGCTKLANARQRCVRHGGGRQCKVNGCGTHARSGGYCRRHSNQHYHHDCDFTLVGDTNDCDRMFADLECFLKPLDLDASLDALDDNEWMVNTLSILARDSIEHKVAFDIKPKVDLDQSPRDFWHGLLLELN</sequence>
<dbReference type="PANTHER" id="PTHR31827">
    <property type="entry name" value="EMB|CAB89363.1"/>
    <property type="match status" value="1"/>
</dbReference>
<evidence type="ECO:0000313" key="2">
    <source>
        <dbReference type="EMBL" id="VFT92223.1"/>
    </source>
</evidence>
<dbReference type="Proteomes" id="UP000332933">
    <property type="component" value="Unassembled WGS sequence"/>
</dbReference>
<dbReference type="AlphaFoldDB" id="A0A485L3C6"/>
<keyword evidence="3" id="KW-1185">Reference proteome</keyword>
<gene>
    <name evidence="2" type="primary">Aste57867_15421</name>
    <name evidence="1" type="ORF">As57867_015365</name>
    <name evidence="2" type="ORF">ASTE57867_15421</name>
</gene>
<dbReference type="EMBL" id="VJMH01005678">
    <property type="protein sequence ID" value="KAF0693636.1"/>
    <property type="molecule type" value="Genomic_DNA"/>
</dbReference>
<reference evidence="1" key="2">
    <citation type="submission" date="2019-06" db="EMBL/GenBank/DDBJ databases">
        <title>Genomics analysis of Aphanomyces spp. identifies a new class of oomycete effector associated with host adaptation.</title>
        <authorList>
            <person name="Gaulin E."/>
        </authorList>
    </citation>
    <scope>NUCLEOTIDE SEQUENCE</scope>
    <source>
        <strain evidence="1">CBS 578.67</strain>
    </source>
</reference>
<accession>A0A485L3C6</accession>
<dbReference type="OrthoDB" id="73726at2759"/>